<dbReference type="InterPro" id="IPR018931">
    <property type="entry name" value="DUF2520"/>
</dbReference>
<dbReference type="Proteomes" id="UP000192738">
    <property type="component" value="Unassembled WGS sequence"/>
</dbReference>
<dbReference type="PANTHER" id="PTHR40459:SF1">
    <property type="entry name" value="CONSERVED HYPOTHETICAL ALANINE AND LEUCINE RICH PROTEIN"/>
    <property type="match status" value="1"/>
</dbReference>
<dbReference type="OrthoDB" id="9810755at2"/>
<organism evidence="4 5">
    <name type="scientific">Sporomusa malonica</name>
    <dbReference type="NCBI Taxonomy" id="112901"/>
    <lineage>
        <taxon>Bacteria</taxon>
        <taxon>Bacillati</taxon>
        <taxon>Bacillota</taxon>
        <taxon>Negativicutes</taxon>
        <taxon>Selenomonadales</taxon>
        <taxon>Sporomusaceae</taxon>
        <taxon>Sporomusa</taxon>
    </lineage>
</organism>
<accession>A0A1W2E5V8</accession>
<dbReference type="SUPFAM" id="SSF51735">
    <property type="entry name" value="NAD(P)-binding Rossmann-fold domains"/>
    <property type="match status" value="1"/>
</dbReference>
<dbReference type="Gene3D" id="3.40.50.720">
    <property type="entry name" value="NAD(P)-binding Rossmann-like Domain"/>
    <property type="match status" value="1"/>
</dbReference>
<keyword evidence="5" id="KW-1185">Reference proteome</keyword>
<dbReference type="STRING" id="112901.SAMN04488500_12114"/>
<sequence>MVQKPTIVILGVGRLGSALACLASGAGYTVAAVTAEHTETVAAFSKMTGFPAYIDNIKAATLGDVIILTVPDRMLPVVLAELVQGNQLRRGQIMLHTSGVMAGEILAPAREFGVAVGSMHPLQSFADIETARQNLSGSAFAIDGDQEAVAAASHLAADLGGRILQVPPQERIVYHAAACIASNYVVALLHIAERLLSRWTTDEQEALQALLPLVTGTLRNIAEQGTAAALTGPIVRGDATTVSQHLKALPVEFLSVYQSLGQATLQLAGDRIHQTQREIITNLLAMDGIQQKEGDGSHVK</sequence>
<gene>
    <name evidence="4" type="ORF">SAMN04488500_12114</name>
</gene>
<dbReference type="InterPro" id="IPR008927">
    <property type="entry name" value="6-PGluconate_DH-like_C_sf"/>
</dbReference>
<feature type="signal peptide" evidence="1">
    <location>
        <begin position="1"/>
        <end position="31"/>
    </location>
</feature>
<dbReference type="PANTHER" id="PTHR40459">
    <property type="entry name" value="CONSERVED HYPOTHETICAL ALANINE AND LEUCINE RICH PROTEIN"/>
    <property type="match status" value="1"/>
</dbReference>
<evidence type="ECO:0000259" key="3">
    <source>
        <dbReference type="Pfam" id="PF10728"/>
    </source>
</evidence>
<dbReference type="Pfam" id="PF10727">
    <property type="entry name" value="Rossmann-like"/>
    <property type="match status" value="1"/>
</dbReference>
<reference evidence="4 5" key="1">
    <citation type="submission" date="2017-04" db="EMBL/GenBank/DDBJ databases">
        <authorList>
            <person name="Afonso C.L."/>
            <person name="Miller P.J."/>
            <person name="Scott M.A."/>
            <person name="Spackman E."/>
            <person name="Goraichik I."/>
            <person name="Dimitrov K.M."/>
            <person name="Suarez D.L."/>
            <person name="Swayne D.E."/>
        </authorList>
    </citation>
    <scope>NUCLEOTIDE SEQUENCE [LARGE SCALE GENOMIC DNA]</scope>
    <source>
        <strain evidence="4 5">DSM 5090</strain>
    </source>
</reference>
<keyword evidence="1" id="KW-0732">Signal</keyword>
<dbReference type="SUPFAM" id="SSF48179">
    <property type="entry name" value="6-phosphogluconate dehydrogenase C-terminal domain-like"/>
    <property type="match status" value="1"/>
</dbReference>
<dbReference type="InterPro" id="IPR036291">
    <property type="entry name" value="NAD(P)-bd_dom_sf"/>
</dbReference>
<evidence type="ECO:0000313" key="4">
    <source>
        <dbReference type="EMBL" id="SMD05169.1"/>
    </source>
</evidence>
<dbReference type="Pfam" id="PF10728">
    <property type="entry name" value="DUF2520"/>
    <property type="match status" value="1"/>
</dbReference>
<dbReference type="RefSeq" id="WP_084577584.1">
    <property type="nucleotide sequence ID" value="NZ_CP155572.1"/>
</dbReference>
<proteinExistence type="predicted"/>
<feature type="chain" id="PRO_5039583145" evidence="1">
    <location>
        <begin position="32"/>
        <end position="300"/>
    </location>
</feature>
<feature type="domain" description="DUF2520" evidence="3">
    <location>
        <begin position="139"/>
        <end position="264"/>
    </location>
</feature>
<evidence type="ECO:0000313" key="5">
    <source>
        <dbReference type="Proteomes" id="UP000192738"/>
    </source>
</evidence>
<evidence type="ECO:0000256" key="1">
    <source>
        <dbReference type="SAM" id="SignalP"/>
    </source>
</evidence>
<evidence type="ECO:0000259" key="2">
    <source>
        <dbReference type="Pfam" id="PF10727"/>
    </source>
</evidence>
<name>A0A1W2E5V8_9FIRM</name>
<protein>
    <submittedName>
        <fullName evidence="4">Predicted oxidoreductase, contains short-chain dehydrogenase (SDR) and DUF2520 domains</fullName>
    </submittedName>
</protein>
<feature type="domain" description="Putative oxidoreductase/dehydrogenase Rossmann-like" evidence="2">
    <location>
        <begin position="7"/>
        <end position="121"/>
    </location>
</feature>
<dbReference type="InterPro" id="IPR037108">
    <property type="entry name" value="TM1727-like_C_sf"/>
</dbReference>
<dbReference type="Gene3D" id="1.10.1040.20">
    <property type="entry name" value="ProC-like, C-terminal domain"/>
    <property type="match status" value="1"/>
</dbReference>
<dbReference type="EMBL" id="FWXI01000021">
    <property type="protein sequence ID" value="SMD05169.1"/>
    <property type="molecule type" value="Genomic_DNA"/>
</dbReference>
<dbReference type="AlphaFoldDB" id="A0A1W2E5V8"/>
<dbReference type="InterPro" id="IPR019665">
    <property type="entry name" value="OxRdtase/DH_put_Rossmann_dom"/>
</dbReference>